<organism evidence="3 4">
    <name type="scientific">Azospirillum brasilense</name>
    <dbReference type="NCBI Taxonomy" id="192"/>
    <lineage>
        <taxon>Bacteria</taxon>
        <taxon>Pseudomonadati</taxon>
        <taxon>Pseudomonadota</taxon>
        <taxon>Alphaproteobacteria</taxon>
        <taxon>Rhodospirillales</taxon>
        <taxon>Azospirillaceae</taxon>
        <taxon>Azospirillum</taxon>
    </lineage>
</organism>
<dbReference type="InterPro" id="IPR029058">
    <property type="entry name" value="AB_hydrolase_fold"/>
</dbReference>
<dbReference type="PANTHER" id="PTHR42776">
    <property type="entry name" value="SERINE PEPTIDASE S9 FAMILY MEMBER"/>
    <property type="match status" value="1"/>
</dbReference>
<proteinExistence type="predicted"/>
<keyword evidence="1" id="KW-0378">Hydrolase</keyword>
<protein>
    <submittedName>
        <fullName evidence="3">S9 family peptidase</fullName>
    </submittedName>
</protein>
<evidence type="ECO:0000256" key="1">
    <source>
        <dbReference type="ARBA" id="ARBA00022801"/>
    </source>
</evidence>
<dbReference type="Pfam" id="PF00326">
    <property type="entry name" value="Peptidase_S9"/>
    <property type="match status" value="1"/>
</dbReference>
<evidence type="ECO:0000259" key="2">
    <source>
        <dbReference type="Pfam" id="PF00326"/>
    </source>
</evidence>
<evidence type="ECO:0000313" key="4">
    <source>
        <dbReference type="Proteomes" id="UP000298596"/>
    </source>
</evidence>
<evidence type="ECO:0000313" key="3">
    <source>
        <dbReference type="EMBL" id="QCO07296.1"/>
    </source>
</evidence>
<dbReference type="SUPFAM" id="SSF53474">
    <property type="entry name" value="alpha/beta-Hydrolases"/>
    <property type="match status" value="1"/>
</dbReference>
<accession>A0A4D8QED4</accession>
<geneLocation type="plasmid" evidence="3 4">
    <name>p6</name>
</geneLocation>
<dbReference type="Gene3D" id="3.40.50.1820">
    <property type="entry name" value="alpha/beta hydrolase"/>
    <property type="match status" value="1"/>
</dbReference>
<reference evidence="3 4" key="1">
    <citation type="submission" date="2018-09" db="EMBL/GenBank/DDBJ databases">
        <title>Whole genome based analysis of evolution and adaptive divergence in Indian and Brazilian strains of Azospirillum brasilense.</title>
        <authorList>
            <person name="Singh C."/>
            <person name="Tripathi A.K."/>
        </authorList>
    </citation>
    <scope>NUCLEOTIDE SEQUENCE [LARGE SCALE GENOMIC DNA]</scope>
    <source>
        <strain evidence="3 4">MTCC4036</strain>
        <plasmid evidence="3 4">p6</plasmid>
    </source>
</reference>
<dbReference type="Proteomes" id="UP000298596">
    <property type="component" value="Plasmid p6"/>
</dbReference>
<dbReference type="AlphaFoldDB" id="A0A4D8QED4"/>
<dbReference type="InterPro" id="IPR001375">
    <property type="entry name" value="Peptidase_S9_cat"/>
</dbReference>
<keyword evidence="3" id="KW-0614">Plasmid</keyword>
<dbReference type="EMBL" id="CP032336">
    <property type="protein sequence ID" value="QCO07296.1"/>
    <property type="molecule type" value="Genomic_DNA"/>
</dbReference>
<dbReference type="PANTHER" id="PTHR42776:SF27">
    <property type="entry name" value="DIPEPTIDYL PEPTIDASE FAMILY MEMBER 6"/>
    <property type="match status" value="1"/>
</dbReference>
<feature type="domain" description="Peptidase S9 prolyl oligopeptidase catalytic" evidence="2">
    <location>
        <begin position="94"/>
        <end position="229"/>
    </location>
</feature>
<name>A0A4D8QED4_AZOBR</name>
<gene>
    <name evidence="3" type="ORF">D3867_36050</name>
</gene>
<dbReference type="GO" id="GO:0006508">
    <property type="term" value="P:proteolysis"/>
    <property type="evidence" value="ECO:0007669"/>
    <property type="project" value="InterPro"/>
</dbReference>
<dbReference type="GO" id="GO:0004252">
    <property type="term" value="F:serine-type endopeptidase activity"/>
    <property type="evidence" value="ECO:0007669"/>
    <property type="project" value="TreeGrafter"/>
</dbReference>
<sequence length="250" mass="26747">MHERIFLTPTDLGGSKVELIVESPPGDGCRPAVMLMHGHQDEPRPGAEVMVRAGIFRSVLAMGYVAAAVSMPGYGDTDGQLDFCGPRSQAAVRAGLAHLRTMPGVDSSRIALCGWSRGAVVSAMVATAEPSLRALVLSAGSYDLVDESTFLIKGIHTAFVEESGGTEEAGIERSALYHVEKIKTPSLILHGDMDDRASVKTAVDLHERLSQCGCPSKLVIFPNTDHYLPRWQEGAEIASFLMDSLGDNNI</sequence>